<dbReference type="VEuPathDB" id="FungiDB:PC9H_008035"/>
<dbReference type="PANTHER" id="PTHR28013">
    <property type="entry name" value="PROTEIN DCV1-RELATED"/>
    <property type="match status" value="1"/>
</dbReference>
<keyword evidence="3 5" id="KW-1133">Transmembrane helix</keyword>
<sequence length="261" mass="27638">MKREHRPLARHKVVSSISFFLLLAAFILLLLVAISLPIVKAVYLISVKADVSALPLTSAATELRFGVWGVCASSTLNAPGIFTNRGTCIGPQLGYDIPDSLLSLVGINTALADAVLHGLLVVLVLHPIAAALSCLCFLSALFLGSHCSAIFALILSIVSSILATVVLAIDLALVIATRDNVNDMIGGTSLIVEFGNGVWMVLGAVVCSWLAVIFLSARSCYCCDTIMIITIITILIIVIAIDLHPRNLTDHLRVTIPASDV</sequence>
<dbReference type="AlphaFoldDB" id="A0A8H6ZWF1"/>
<proteinExistence type="predicted"/>
<dbReference type="GO" id="GO:0035838">
    <property type="term" value="C:growing cell tip"/>
    <property type="evidence" value="ECO:0007669"/>
    <property type="project" value="TreeGrafter"/>
</dbReference>
<feature type="transmembrane region" description="Helical" evidence="5">
    <location>
        <begin position="150"/>
        <end position="177"/>
    </location>
</feature>
<keyword evidence="2 5" id="KW-0812">Transmembrane</keyword>
<evidence type="ECO:0008006" key="8">
    <source>
        <dbReference type="Google" id="ProtNLM"/>
    </source>
</evidence>
<name>A0A8H6ZWF1_PLEOS</name>
<dbReference type="Proteomes" id="UP000623687">
    <property type="component" value="Unassembled WGS sequence"/>
</dbReference>
<reference evidence="6" key="1">
    <citation type="submission" date="2019-07" db="EMBL/GenBank/DDBJ databases">
        <authorList>
            <person name="Palmer J.M."/>
        </authorList>
    </citation>
    <scope>NUCLEOTIDE SEQUENCE</scope>
    <source>
        <strain evidence="6">PC9</strain>
    </source>
</reference>
<dbReference type="InterPro" id="IPR051380">
    <property type="entry name" value="pH-response_reg_palI/RIM9"/>
</dbReference>
<feature type="transmembrane region" description="Helical" evidence="5">
    <location>
        <begin position="197"/>
        <end position="215"/>
    </location>
</feature>
<protein>
    <recommendedName>
        <fullName evidence="8">Pali-domain-containing protein</fullName>
    </recommendedName>
</protein>
<evidence type="ECO:0000256" key="1">
    <source>
        <dbReference type="ARBA" id="ARBA00004141"/>
    </source>
</evidence>
<accession>A0A8H6ZWF1</accession>
<evidence type="ECO:0000313" key="6">
    <source>
        <dbReference type="EMBL" id="KAF7428803.1"/>
    </source>
</evidence>
<evidence type="ECO:0000313" key="7">
    <source>
        <dbReference type="Proteomes" id="UP000623687"/>
    </source>
</evidence>
<dbReference type="GO" id="GO:0005886">
    <property type="term" value="C:plasma membrane"/>
    <property type="evidence" value="ECO:0007669"/>
    <property type="project" value="InterPro"/>
</dbReference>
<dbReference type="GO" id="GO:0032153">
    <property type="term" value="C:cell division site"/>
    <property type="evidence" value="ECO:0007669"/>
    <property type="project" value="TreeGrafter"/>
</dbReference>
<evidence type="ECO:0000256" key="3">
    <source>
        <dbReference type="ARBA" id="ARBA00022989"/>
    </source>
</evidence>
<feature type="transmembrane region" description="Helical" evidence="5">
    <location>
        <begin position="119"/>
        <end position="143"/>
    </location>
</feature>
<comment type="caution">
    <text evidence="6">The sequence shown here is derived from an EMBL/GenBank/DDBJ whole genome shotgun (WGS) entry which is preliminary data.</text>
</comment>
<keyword evidence="7" id="KW-1185">Reference proteome</keyword>
<comment type="subcellular location">
    <subcellularLocation>
        <location evidence="1">Membrane</location>
        <topology evidence="1">Multi-pass membrane protein</topology>
    </subcellularLocation>
</comment>
<evidence type="ECO:0000256" key="2">
    <source>
        <dbReference type="ARBA" id="ARBA00022692"/>
    </source>
</evidence>
<evidence type="ECO:0000256" key="5">
    <source>
        <dbReference type="SAM" id="Phobius"/>
    </source>
</evidence>
<feature type="transmembrane region" description="Helical" evidence="5">
    <location>
        <begin position="20"/>
        <end position="45"/>
    </location>
</feature>
<evidence type="ECO:0000256" key="4">
    <source>
        <dbReference type="ARBA" id="ARBA00023136"/>
    </source>
</evidence>
<dbReference type="InterPro" id="IPR009571">
    <property type="entry name" value="SUR7/Rim9-like_fungi"/>
</dbReference>
<dbReference type="EMBL" id="JACETU010000005">
    <property type="protein sequence ID" value="KAF7428803.1"/>
    <property type="molecule type" value="Genomic_DNA"/>
</dbReference>
<dbReference type="OrthoDB" id="3881at2759"/>
<dbReference type="GeneID" id="59377853"/>
<dbReference type="PANTHER" id="PTHR28013:SF3">
    <property type="entry name" value="PROTEIN DCV1-RELATED"/>
    <property type="match status" value="1"/>
</dbReference>
<gene>
    <name evidence="6" type="ORF">PC9H_008035</name>
</gene>
<keyword evidence="4 5" id="KW-0472">Membrane</keyword>
<feature type="transmembrane region" description="Helical" evidence="5">
    <location>
        <begin position="222"/>
        <end position="241"/>
    </location>
</feature>
<dbReference type="RefSeq" id="XP_036631175.1">
    <property type="nucleotide sequence ID" value="XM_036777555.1"/>
</dbReference>
<organism evidence="6 7">
    <name type="scientific">Pleurotus ostreatus</name>
    <name type="common">Oyster mushroom</name>
    <name type="synonym">White-rot fungus</name>
    <dbReference type="NCBI Taxonomy" id="5322"/>
    <lineage>
        <taxon>Eukaryota</taxon>
        <taxon>Fungi</taxon>
        <taxon>Dikarya</taxon>
        <taxon>Basidiomycota</taxon>
        <taxon>Agaricomycotina</taxon>
        <taxon>Agaricomycetes</taxon>
        <taxon>Agaricomycetidae</taxon>
        <taxon>Agaricales</taxon>
        <taxon>Pleurotineae</taxon>
        <taxon>Pleurotaceae</taxon>
        <taxon>Pleurotus</taxon>
    </lineage>
</organism>
<dbReference type="Pfam" id="PF06687">
    <property type="entry name" value="SUR7"/>
    <property type="match status" value="1"/>
</dbReference>